<dbReference type="Gene3D" id="1.10.10.2910">
    <property type="match status" value="1"/>
</dbReference>
<dbReference type="AlphaFoldDB" id="A0A4R7BUQ5"/>
<gene>
    <name evidence="2" type="ORF">EV668_2368</name>
</gene>
<dbReference type="PANTHER" id="PTHR43236">
    <property type="entry name" value="ANTITOXIN HIGA1"/>
    <property type="match status" value="1"/>
</dbReference>
<evidence type="ECO:0000313" key="2">
    <source>
        <dbReference type="EMBL" id="TDR89538.1"/>
    </source>
</evidence>
<dbReference type="EMBL" id="SNZR01000013">
    <property type="protein sequence ID" value="TDR89538.1"/>
    <property type="molecule type" value="Genomic_DNA"/>
</dbReference>
<evidence type="ECO:0000313" key="3">
    <source>
        <dbReference type="Proteomes" id="UP000295122"/>
    </source>
</evidence>
<keyword evidence="3" id="KW-1185">Reference proteome</keyword>
<dbReference type="Proteomes" id="UP000295122">
    <property type="component" value="Unassembled WGS sequence"/>
</dbReference>
<dbReference type="PANTHER" id="PTHR43236:SF2">
    <property type="entry name" value="BLL0069 PROTEIN"/>
    <property type="match status" value="1"/>
</dbReference>
<sequence length="169" mass="18828">MRDSELLPIEIIGTFLDRAPVDVEGMARALGLIVLRVPLPDNISGSIRCERDGPCTVEVNALHPNTRQRFTLAHEIAHYAMHRDLIGDGVVDNALYRSEQLADVHERQANSFAARTLMPRSLVREAWEEGLQTAPELAERFGVSTQVAEIRMRELGCIFWTKKAPAVAA</sequence>
<dbReference type="Pfam" id="PF06114">
    <property type="entry name" value="Peptidase_M78"/>
    <property type="match status" value="1"/>
</dbReference>
<organism evidence="2 3">
    <name type="scientific">Enterovirga rhinocerotis</name>
    <dbReference type="NCBI Taxonomy" id="1339210"/>
    <lineage>
        <taxon>Bacteria</taxon>
        <taxon>Pseudomonadati</taxon>
        <taxon>Pseudomonadota</taxon>
        <taxon>Alphaproteobacteria</taxon>
        <taxon>Hyphomicrobiales</taxon>
        <taxon>Methylobacteriaceae</taxon>
        <taxon>Enterovirga</taxon>
    </lineage>
</organism>
<dbReference type="InterPro" id="IPR010359">
    <property type="entry name" value="IrrE_HExxH"/>
</dbReference>
<feature type="domain" description="IrrE N-terminal-like" evidence="1">
    <location>
        <begin position="47"/>
        <end position="152"/>
    </location>
</feature>
<evidence type="ECO:0000259" key="1">
    <source>
        <dbReference type="Pfam" id="PF06114"/>
    </source>
</evidence>
<accession>A0A4R7BUQ5</accession>
<dbReference type="InterPro" id="IPR052345">
    <property type="entry name" value="Rad_response_metalloprotease"/>
</dbReference>
<reference evidence="2 3" key="1">
    <citation type="submission" date="2019-03" db="EMBL/GenBank/DDBJ databases">
        <title>Genomic Encyclopedia of Type Strains, Phase IV (KMG-IV): sequencing the most valuable type-strain genomes for metagenomic binning, comparative biology and taxonomic classification.</title>
        <authorList>
            <person name="Goeker M."/>
        </authorList>
    </citation>
    <scope>NUCLEOTIDE SEQUENCE [LARGE SCALE GENOMIC DNA]</scope>
    <source>
        <strain evidence="2 3">DSM 25903</strain>
    </source>
</reference>
<comment type="caution">
    <text evidence="2">The sequence shown here is derived from an EMBL/GenBank/DDBJ whole genome shotgun (WGS) entry which is preliminary data.</text>
</comment>
<proteinExistence type="predicted"/>
<protein>
    <submittedName>
        <fullName evidence="2">Uncharacterized protein DUF955</fullName>
    </submittedName>
</protein>
<dbReference type="RefSeq" id="WP_166652435.1">
    <property type="nucleotide sequence ID" value="NZ_SNZR01000013.1"/>
</dbReference>
<name>A0A4R7BUQ5_9HYPH</name>